<dbReference type="KEGG" id="mpad:KEF85_14740"/>
<dbReference type="AlphaFoldDB" id="A0A975R8M6"/>
<keyword evidence="4" id="KW-1185">Reference proteome</keyword>
<evidence type="ECO:0000313" key="3">
    <source>
        <dbReference type="EMBL" id="QWF70565.1"/>
    </source>
</evidence>
<dbReference type="Proteomes" id="UP000676649">
    <property type="component" value="Chromosome"/>
</dbReference>
<name>A0A975R8M6_9GAMM</name>
<dbReference type="SUPFAM" id="SSF47598">
    <property type="entry name" value="Ribbon-helix-helix"/>
    <property type="match status" value="1"/>
</dbReference>
<evidence type="ECO:0000256" key="2">
    <source>
        <dbReference type="ARBA" id="ARBA00049988"/>
    </source>
</evidence>
<dbReference type="Pfam" id="PF08681">
    <property type="entry name" value="TacA1"/>
    <property type="match status" value="1"/>
</dbReference>
<dbReference type="GO" id="GO:0006355">
    <property type="term" value="P:regulation of DNA-templated transcription"/>
    <property type="evidence" value="ECO:0007669"/>
    <property type="project" value="InterPro"/>
</dbReference>
<evidence type="ECO:0000256" key="1">
    <source>
        <dbReference type="ARBA" id="ARBA00022649"/>
    </source>
</evidence>
<dbReference type="Gene3D" id="1.20.5.780">
    <property type="entry name" value="Single helix bin"/>
    <property type="match status" value="1"/>
</dbReference>
<dbReference type="InterPro" id="IPR010985">
    <property type="entry name" value="Ribbon_hlx_hlx"/>
</dbReference>
<dbReference type="RefSeq" id="WP_215581869.1">
    <property type="nucleotide sequence ID" value="NZ_CP073754.1"/>
</dbReference>
<comment type="similarity">
    <text evidence="2">Belongs to the TacA antitoxin family.</text>
</comment>
<gene>
    <name evidence="3" type="ORF">KEF85_14740</name>
</gene>
<organism evidence="3 4">
    <name type="scientific">Methylomonas paludis</name>
    <dbReference type="NCBI Taxonomy" id="1173101"/>
    <lineage>
        <taxon>Bacteria</taxon>
        <taxon>Pseudomonadati</taxon>
        <taxon>Pseudomonadota</taxon>
        <taxon>Gammaproteobacteria</taxon>
        <taxon>Methylococcales</taxon>
        <taxon>Methylococcaceae</taxon>
        <taxon>Methylomonas</taxon>
    </lineage>
</organism>
<evidence type="ECO:0000313" key="4">
    <source>
        <dbReference type="Proteomes" id="UP000676649"/>
    </source>
</evidence>
<sequence>MENSTTKDSRLNIRCDMRARALLDKAATYSHVSISEFVLSHALESAEKVVQANESITLQPEDFHAFLAALDAPSQPNSALQKAFKRHAEQVLK</sequence>
<accession>A0A975R8M6</accession>
<reference evidence="3" key="1">
    <citation type="submission" date="2021-04" db="EMBL/GenBank/DDBJ databases">
        <title>Draft genome sequence data of methanotrophic Methylovulum sp. strain S1L and Methylomonas sp. strain S2AM isolated from boreal lake water columns.</title>
        <authorList>
            <person name="Rissanen A.J."/>
            <person name="Mangayil R."/>
            <person name="Svenning M.M."/>
            <person name="Khanongnuch R."/>
        </authorList>
    </citation>
    <scope>NUCLEOTIDE SEQUENCE</scope>
    <source>
        <strain evidence="3">S2AM</strain>
    </source>
</reference>
<proteinExistence type="inferred from homology"/>
<protein>
    <submittedName>
        <fullName evidence="3">DUF1778 domain-containing protein</fullName>
    </submittedName>
</protein>
<dbReference type="PANTHER" id="PTHR35401">
    <property type="entry name" value="COPG FAMILY HELIX-TURN-HELIX PROTEIN-RELATED-RELATED"/>
    <property type="match status" value="1"/>
</dbReference>
<dbReference type="EMBL" id="CP073754">
    <property type="protein sequence ID" value="QWF70565.1"/>
    <property type="molecule type" value="Genomic_DNA"/>
</dbReference>
<dbReference type="PANTHER" id="PTHR35401:SF2">
    <property type="entry name" value="ABC-TYPE TRANSPORT SYSTEM"/>
    <property type="match status" value="1"/>
</dbReference>
<dbReference type="InterPro" id="IPR014795">
    <property type="entry name" value="TacA_1-like"/>
</dbReference>
<keyword evidence="1" id="KW-1277">Toxin-antitoxin system</keyword>